<organism evidence="3">
    <name type="scientific">Ornithinibacillus sp. 4-3</name>
    <dbReference type="NCBI Taxonomy" id="3231488"/>
    <lineage>
        <taxon>Bacteria</taxon>
        <taxon>Bacillati</taxon>
        <taxon>Bacillota</taxon>
        <taxon>Bacilli</taxon>
        <taxon>Bacillales</taxon>
        <taxon>Bacillaceae</taxon>
        <taxon>Ornithinibacillus</taxon>
    </lineage>
</organism>
<dbReference type="GO" id="GO:0004386">
    <property type="term" value="F:helicase activity"/>
    <property type="evidence" value="ECO:0007669"/>
    <property type="project" value="UniProtKB-KW"/>
</dbReference>
<evidence type="ECO:0000259" key="1">
    <source>
        <dbReference type="Pfam" id="PF04851"/>
    </source>
</evidence>
<dbReference type="Gene3D" id="3.40.50.300">
    <property type="entry name" value="P-loop containing nucleotide triphosphate hydrolases"/>
    <property type="match status" value="2"/>
</dbReference>
<dbReference type="InterPro" id="IPR045572">
    <property type="entry name" value="RE_endonuc_C"/>
</dbReference>
<dbReference type="GO" id="GO:0003677">
    <property type="term" value="F:DNA binding"/>
    <property type="evidence" value="ECO:0007669"/>
    <property type="project" value="InterPro"/>
</dbReference>
<dbReference type="PANTHER" id="PTHR47396">
    <property type="entry name" value="TYPE I RESTRICTION ENZYME ECOKI R PROTEIN"/>
    <property type="match status" value="1"/>
</dbReference>
<protein>
    <submittedName>
        <fullName evidence="3">DEAD/DEAH box helicase family protein</fullName>
    </submittedName>
</protein>
<dbReference type="Pfam" id="PF19778">
    <property type="entry name" value="RE_endonuc"/>
    <property type="match status" value="1"/>
</dbReference>
<dbReference type="InterPro" id="IPR006935">
    <property type="entry name" value="Helicase/UvrB_N"/>
</dbReference>
<dbReference type="EMBL" id="CP162599">
    <property type="protein sequence ID" value="XDK32115.1"/>
    <property type="molecule type" value="Genomic_DNA"/>
</dbReference>
<dbReference type="REBASE" id="856158">
    <property type="entry name" value="Osp43ORF13995P"/>
</dbReference>
<accession>A0AB39HNI2</accession>
<evidence type="ECO:0000313" key="3">
    <source>
        <dbReference type="EMBL" id="XDK32115.1"/>
    </source>
</evidence>
<dbReference type="GO" id="GO:0005829">
    <property type="term" value="C:cytosol"/>
    <property type="evidence" value="ECO:0007669"/>
    <property type="project" value="TreeGrafter"/>
</dbReference>
<dbReference type="RefSeq" id="WP_368652836.1">
    <property type="nucleotide sequence ID" value="NZ_CP162599.1"/>
</dbReference>
<dbReference type="GO" id="GO:0015668">
    <property type="term" value="F:type III site-specific deoxyribonuclease activity"/>
    <property type="evidence" value="ECO:0007669"/>
    <property type="project" value="InterPro"/>
</dbReference>
<proteinExistence type="predicted"/>
<dbReference type="Pfam" id="PF04851">
    <property type="entry name" value="ResIII"/>
    <property type="match status" value="1"/>
</dbReference>
<dbReference type="PANTHER" id="PTHR47396:SF1">
    <property type="entry name" value="ATP-DEPENDENT HELICASE IRC3-RELATED"/>
    <property type="match status" value="1"/>
</dbReference>
<dbReference type="InterPro" id="IPR027417">
    <property type="entry name" value="P-loop_NTPase"/>
</dbReference>
<keyword evidence="3" id="KW-0547">Nucleotide-binding</keyword>
<dbReference type="AlphaFoldDB" id="A0AB39HNI2"/>
<name>A0AB39HNI2_9BACI</name>
<evidence type="ECO:0000259" key="2">
    <source>
        <dbReference type="Pfam" id="PF19778"/>
    </source>
</evidence>
<keyword evidence="3" id="KW-0347">Helicase</keyword>
<keyword evidence="3" id="KW-0067">ATP-binding</keyword>
<feature type="domain" description="Type III restriction enzyme C-terminal endonuclease" evidence="2">
    <location>
        <begin position="881"/>
        <end position="985"/>
    </location>
</feature>
<feature type="domain" description="Helicase/UvrB N-terminal" evidence="1">
    <location>
        <begin position="12"/>
        <end position="259"/>
    </location>
</feature>
<gene>
    <name evidence="3" type="ORF">AB4Y30_14005</name>
</gene>
<keyword evidence="3" id="KW-0378">Hydrolase</keyword>
<dbReference type="InterPro" id="IPR050742">
    <property type="entry name" value="Helicase_Restrict-Modif_Enz"/>
</dbReference>
<dbReference type="GO" id="GO:0005524">
    <property type="term" value="F:ATP binding"/>
    <property type="evidence" value="ECO:0007669"/>
    <property type="project" value="InterPro"/>
</dbReference>
<sequence length="997" mass="114391">MSLKLQFNPELEYQQDAINAVVDLFKGQTPKEANFTVAPVSAQMTLGESGIGIGNKLELTNGELLENLKEVQERNGLPQSEALEDNPYLEFEVDMETGTGKTYVFIRTMMELNKKYGFKKFVIVVPSLAIKEGIHHSLKTTKSHMNALYSNEVYDYFVYDSDHLDQINSFATADHISIMIINIQAFNRSFGNTETLNKANIIHRANDRGPEGRAPIELIQETNPIVIIDEPQSTANTKKSREAIASLNPMCCIKYSATHIKPKNVVYRLNAVDAHDLQLVKQIEVISFEEEDNYEDAYIRLIKTGNPKSGIYADVEIDKKFNSGIRRTTIRIKDGSDLYELSGNRDVYSGFQVAEIDADKNIVKFTARPNILSLDNHIGGIDENIYKRLQIESTIRAHLDKELVLNKRGIKVLSLFFLDRVDNYRIYNDDGTYNKGKYAILFEELFQKIIMEDDYKKLRENIDDIDQYTQEVHHGYFSQDKAGRKDVKFVETSTGNSASDDYAYELIMKDKERLLSFDTNLKFIFSHSALREGWDNPNVFQICTLNETYSDIKKRQEIGRGLRLAVNQDGERQHGFDINTLTVIANESYDVFCNTLQKEYEDDAGIRFGYIEEHSFANIIIVKDNQEERLGIEASKAIVQSFKEREYIAKDGKVLEKLKKALDHNLLEVPIEYADHKEKIIARTKKTIEGVKIKKAKEKEDVTLNKERFLSPEFKELWDKIKYKTVYQVDFSSKELIEKCLVEIEKTLTKTQRRISQLNALVGIKQGGIVAKETGSGREYSLNKVELEKLPDVVTNLQNATDLTRRTIIDILIRSNTLDAFELNPQIYMQEMADIINSVKENFIVDGIKYSKARNKSYYAQELFEDEEISGYLNDNLLTSEKGVYDYVVYDSTVEREFAEKLETNKDVLVYVKLPSWFKIPTPLGSYNPDWAILINDAGKEKFYFVTETKSTLRRAGYRTAEEKKIDCGIEHFKAVGEDVKYIVATTFDDVLNKVNS</sequence>
<reference evidence="3" key="1">
    <citation type="submission" date="2024-07" db="EMBL/GenBank/DDBJ databases">
        <title>Halotolerant mesophilic bacterium Ornithinibacillus sp. 4-3, sp. nov., isolated from soil.</title>
        <authorList>
            <person name="Sidarenka A.V."/>
            <person name="Guliayeva D.E."/>
            <person name="Leanovich S.I."/>
            <person name="Hileuskaya K.S."/>
            <person name="Akhremchuk A.E."/>
            <person name="Sikolenko M.A."/>
            <person name="Valentovich L.N."/>
        </authorList>
    </citation>
    <scope>NUCLEOTIDE SEQUENCE</scope>
    <source>
        <strain evidence="3">4-3</strain>
    </source>
</reference>
<dbReference type="SUPFAM" id="SSF52540">
    <property type="entry name" value="P-loop containing nucleoside triphosphate hydrolases"/>
    <property type="match status" value="2"/>
</dbReference>